<evidence type="ECO:0000256" key="2">
    <source>
        <dbReference type="PROSITE-ProRule" id="PRU00708"/>
    </source>
</evidence>
<evidence type="ECO:0000313" key="3">
    <source>
        <dbReference type="EnsemblPlants" id="Kaladp0043s0240.1.v1.1.CDS.1"/>
    </source>
</evidence>
<dbReference type="AlphaFoldDB" id="A0A7N0TS18"/>
<dbReference type="Pfam" id="PF20431">
    <property type="entry name" value="E_motif"/>
    <property type="match status" value="1"/>
</dbReference>
<name>A0A7N0TS18_KALFE</name>
<dbReference type="PANTHER" id="PTHR47926:SF516">
    <property type="entry name" value="SMK1"/>
    <property type="match status" value="1"/>
</dbReference>
<proteinExistence type="predicted"/>
<feature type="repeat" description="PPR" evidence="2">
    <location>
        <begin position="122"/>
        <end position="156"/>
    </location>
</feature>
<keyword evidence="1" id="KW-0677">Repeat</keyword>
<dbReference type="FunFam" id="1.25.40.10:FF:000996">
    <property type="entry name" value="Small kernel1"/>
    <property type="match status" value="1"/>
</dbReference>
<dbReference type="InterPro" id="IPR011990">
    <property type="entry name" value="TPR-like_helical_dom_sf"/>
</dbReference>
<dbReference type="EnsemblPlants" id="Kaladp0043s0240.1.v1.1">
    <property type="protein sequence ID" value="Kaladp0043s0240.1.v1.1.CDS.1"/>
    <property type="gene ID" value="Kaladp0043s0240.v1.1"/>
</dbReference>
<dbReference type="NCBIfam" id="TIGR00756">
    <property type="entry name" value="PPR"/>
    <property type="match status" value="2"/>
</dbReference>
<protein>
    <recommendedName>
        <fullName evidence="5">Pentatricopeptide repeat-containing protein</fullName>
    </recommendedName>
</protein>
<evidence type="ECO:0008006" key="5">
    <source>
        <dbReference type="Google" id="ProtNLM"/>
    </source>
</evidence>
<dbReference type="InterPro" id="IPR046960">
    <property type="entry name" value="PPR_At4g14850-like_plant"/>
</dbReference>
<sequence>MKCGIPSNAWRVFSSMPCKDTAVWNSMISGLGRAGLFIDALSCFRNMLEEGVKVDYMTMPSILKACGHDGHLMKGKELHGQIIKCSKYQDDMAIGNSMIDMYSKCGCFRYSEKVFENMRDLNIVSWTTMMSCYGSHGKGHESLKIYKNMGDAGFKPNCITLTALLSSCSHAGLINEGRAVFYSFIHKYGFEPRVEHFACMVDLLGRCGHIEEAFQLIKDEVSIAMASAWGALLASCVMHKNIEIGRIAACHLFKLEPKNTSNYIALCTIYKSLGMRNEFSETRSKIRELSLVKSPGYSWINIAGEIHKFYQGDLSHPFADIIYEVLDGMTATLTMPRRCG</sequence>
<dbReference type="OMA" id="WINIAGE"/>
<dbReference type="InterPro" id="IPR002885">
    <property type="entry name" value="PPR_rpt"/>
</dbReference>
<evidence type="ECO:0000256" key="1">
    <source>
        <dbReference type="ARBA" id="ARBA00022737"/>
    </source>
</evidence>
<feature type="repeat" description="PPR" evidence="2">
    <location>
        <begin position="20"/>
        <end position="54"/>
    </location>
</feature>
<dbReference type="Pfam" id="PF01535">
    <property type="entry name" value="PPR"/>
    <property type="match status" value="2"/>
</dbReference>
<dbReference type="PROSITE" id="PS51375">
    <property type="entry name" value="PPR"/>
    <property type="match status" value="2"/>
</dbReference>
<reference evidence="3" key="1">
    <citation type="submission" date="2021-01" db="UniProtKB">
        <authorList>
            <consortium name="EnsemblPlants"/>
        </authorList>
    </citation>
    <scope>IDENTIFICATION</scope>
</reference>
<dbReference type="GO" id="GO:0009451">
    <property type="term" value="P:RNA modification"/>
    <property type="evidence" value="ECO:0007669"/>
    <property type="project" value="InterPro"/>
</dbReference>
<accession>A0A7N0TS18</accession>
<dbReference type="GO" id="GO:0003723">
    <property type="term" value="F:RNA binding"/>
    <property type="evidence" value="ECO:0007669"/>
    <property type="project" value="InterPro"/>
</dbReference>
<dbReference type="Gene3D" id="1.25.40.10">
    <property type="entry name" value="Tetratricopeptide repeat domain"/>
    <property type="match status" value="2"/>
</dbReference>
<keyword evidence="4" id="KW-1185">Reference proteome</keyword>
<dbReference type="Gramene" id="Kaladp0043s0240.1.v1.1">
    <property type="protein sequence ID" value="Kaladp0043s0240.1.v1.1.CDS.1"/>
    <property type="gene ID" value="Kaladp0043s0240.v1.1"/>
</dbReference>
<dbReference type="PANTHER" id="PTHR47926">
    <property type="entry name" value="PENTATRICOPEPTIDE REPEAT-CONTAINING PROTEIN"/>
    <property type="match status" value="1"/>
</dbReference>
<organism evidence="3 4">
    <name type="scientific">Kalanchoe fedtschenkoi</name>
    <name type="common">Lavender scallops</name>
    <name type="synonym">South American air plant</name>
    <dbReference type="NCBI Taxonomy" id="63787"/>
    <lineage>
        <taxon>Eukaryota</taxon>
        <taxon>Viridiplantae</taxon>
        <taxon>Streptophyta</taxon>
        <taxon>Embryophyta</taxon>
        <taxon>Tracheophyta</taxon>
        <taxon>Spermatophyta</taxon>
        <taxon>Magnoliopsida</taxon>
        <taxon>eudicotyledons</taxon>
        <taxon>Gunneridae</taxon>
        <taxon>Pentapetalae</taxon>
        <taxon>Saxifragales</taxon>
        <taxon>Crassulaceae</taxon>
        <taxon>Kalanchoe</taxon>
    </lineage>
</organism>
<evidence type="ECO:0000313" key="4">
    <source>
        <dbReference type="Proteomes" id="UP000594263"/>
    </source>
</evidence>
<dbReference type="Proteomes" id="UP000594263">
    <property type="component" value="Unplaced"/>
</dbReference>
<dbReference type="Pfam" id="PF13041">
    <property type="entry name" value="PPR_2"/>
    <property type="match status" value="1"/>
</dbReference>
<dbReference type="InterPro" id="IPR046848">
    <property type="entry name" value="E_motif"/>
</dbReference>